<sequence>MVPAPTDAGSGDSTTITSPIVQAIVRQNNGFLHRDRAVWRTTDNRTGRYRPRYCNTRSFSPPRASYAPYYRQDGYRCAPPAQLSNPDTFRSLNSHSTSRRGRASSNAAVRQGPAAPLSPRRAGIAALTKKAFFSPNYERQCEVTGTPVVAEETNRDSGWITVTRKRSKVKKAGEDFGARTTAFMPTARAPTRGRRDFKDGKKKAL</sequence>
<comment type="caution">
    <text evidence="1">The sequence shown here is derived from an EMBL/GenBank/DDBJ whole genome shotgun (WGS) entry which is preliminary data.</text>
</comment>
<accession>A0ACB7RWR0</accession>
<evidence type="ECO:0000313" key="2">
    <source>
        <dbReference type="Proteomes" id="UP000821845"/>
    </source>
</evidence>
<dbReference type="EMBL" id="CM023487">
    <property type="protein sequence ID" value="KAH6927058.1"/>
    <property type="molecule type" value="Genomic_DNA"/>
</dbReference>
<keyword evidence="2" id="KW-1185">Reference proteome</keyword>
<organism evidence="1 2">
    <name type="scientific">Hyalomma asiaticum</name>
    <name type="common">Tick</name>
    <dbReference type="NCBI Taxonomy" id="266040"/>
    <lineage>
        <taxon>Eukaryota</taxon>
        <taxon>Metazoa</taxon>
        <taxon>Ecdysozoa</taxon>
        <taxon>Arthropoda</taxon>
        <taxon>Chelicerata</taxon>
        <taxon>Arachnida</taxon>
        <taxon>Acari</taxon>
        <taxon>Parasitiformes</taxon>
        <taxon>Ixodida</taxon>
        <taxon>Ixodoidea</taxon>
        <taxon>Ixodidae</taxon>
        <taxon>Hyalomminae</taxon>
        <taxon>Hyalomma</taxon>
    </lineage>
</organism>
<proteinExistence type="predicted"/>
<dbReference type="Proteomes" id="UP000821845">
    <property type="component" value="Chromosome 7"/>
</dbReference>
<gene>
    <name evidence="1" type="ORF">HPB50_026623</name>
</gene>
<protein>
    <submittedName>
        <fullName evidence="1">Uncharacterized protein</fullName>
    </submittedName>
</protein>
<reference evidence="1" key="1">
    <citation type="submission" date="2020-05" db="EMBL/GenBank/DDBJ databases">
        <title>Large-scale comparative analyses of tick genomes elucidate their genetic diversity and vector capacities.</title>
        <authorList>
            <person name="Jia N."/>
            <person name="Wang J."/>
            <person name="Shi W."/>
            <person name="Du L."/>
            <person name="Sun Y."/>
            <person name="Zhan W."/>
            <person name="Jiang J."/>
            <person name="Wang Q."/>
            <person name="Zhang B."/>
            <person name="Ji P."/>
            <person name="Sakyi L.B."/>
            <person name="Cui X."/>
            <person name="Yuan T."/>
            <person name="Jiang B."/>
            <person name="Yang W."/>
            <person name="Lam T.T.-Y."/>
            <person name="Chang Q."/>
            <person name="Ding S."/>
            <person name="Wang X."/>
            <person name="Zhu J."/>
            <person name="Ruan X."/>
            <person name="Zhao L."/>
            <person name="Wei J."/>
            <person name="Que T."/>
            <person name="Du C."/>
            <person name="Cheng J."/>
            <person name="Dai P."/>
            <person name="Han X."/>
            <person name="Huang E."/>
            <person name="Gao Y."/>
            <person name="Liu J."/>
            <person name="Shao H."/>
            <person name="Ye R."/>
            <person name="Li L."/>
            <person name="Wei W."/>
            <person name="Wang X."/>
            <person name="Wang C."/>
            <person name="Yang T."/>
            <person name="Huo Q."/>
            <person name="Li W."/>
            <person name="Guo W."/>
            <person name="Chen H."/>
            <person name="Zhou L."/>
            <person name="Ni X."/>
            <person name="Tian J."/>
            <person name="Zhou Y."/>
            <person name="Sheng Y."/>
            <person name="Liu T."/>
            <person name="Pan Y."/>
            <person name="Xia L."/>
            <person name="Li J."/>
            <person name="Zhao F."/>
            <person name="Cao W."/>
        </authorList>
    </citation>
    <scope>NUCLEOTIDE SEQUENCE</scope>
    <source>
        <strain evidence="1">Hyas-2018</strain>
    </source>
</reference>
<name>A0ACB7RWR0_HYAAI</name>
<evidence type="ECO:0000313" key="1">
    <source>
        <dbReference type="EMBL" id="KAH6927058.1"/>
    </source>
</evidence>